<protein>
    <submittedName>
        <fullName evidence="1">Bardet-Biedl syndrome 10 protein-like</fullName>
    </submittedName>
</protein>
<comment type="caution">
    <text evidence="1">The sequence shown here is derived from an EMBL/GenBank/DDBJ whole genome shotgun (WGS) entry which is preliminary data.</text>
</comment>
<dbReference type="PANTHER" id="PTHR14667:SF2">
    <property type="entry name" value="BARDET-BIEDL SYNDROME 10 PROTEIN"/>
    <property type="match status" value="1"/>
</dbReference>
<dbReference type="PANTHER" id="PTHR14667">
    <property type="entry name" value="BARDET-BIEDL SYNDROME 10 PROTEIN"/>
    <property type="match status" value="1"/>
</dbReference>
<dbReference type="EMBL" id="JARO02007241">
    <property type="protein sequence ID" value="KPP64190.1"/>
    <property type="molecule type" value="Genomic_DNA"/>
</dbReference>
<dbReference type="Pfam" id="PF00118">
    <property type="entry name" value="Cpn60_TCP1"/>
    <property type="match status" value="1"/>
</dbReference>
<evidence type="ECO:0000313" key="2">
    <source>
        <dbReference type="Proteomes" id="UP000034805"/>
    </source>
</evidence>
<dbReference type="GO" id="GO:0005524">
    <property type="term" value="F:ATP binding"/>
    <property type="evidence" value="ECO:0007669"/>
    <property type="project" value="InterPro"/>
</dbReference>
<dbReference type="Gene3D" id="1.10.560.10">
    <property type="entry name" value="GroEL-like equatorial domain"/>
    <property type="match status" value="2"/>
</dbReference>
<evidence type="ECO:0000313" key="1">
    <source>
        <dbReference type="EMBL" id="KPP64190.1"/>
    </source>
</evidence>
<reference evidence="1 2" key="1">
    <citation type="submission" date="2015-08" db="EMBL/GenBank/DDBJ databases">
        <title>The genome of the Asian arowana (Scleropages formosus).</title>
        <authorList>
            <person name="Tan M.H."/>
            <person name="Gan H.M."/>
            <person name="Croft L.J."/>
            <person name="Austin C.M."/>
        </authorList>
    </citation>
    <scope>NUCLEOTIDE SEQUENCE [LARGE SCALE GENOMIC DNA]</scope>
    <source>
        <strain evidence="1">Aro1</strain>
    </source>
</reference>
<accession>A0A0P7WKC5</accession>
<dbReference type="SUPFAM" id="SSF52029">
    <property type="entry name" value="GroEL apical domain-like"/>
    <property type="match status" value="1"/>
</dbReference>
<dbReference type="Gene3D" id="3.50.7.10">
    <property type="entry name" value="GroEL"/>
    <property type="match status" value="1"/>
</dbReference>
<dbReference type="InterPro" id="IPR042619">
    <property type="entry name" value="BBS10"/>
</dbReference>
<dbReference type="SUPFAM" id="SSF48592">
    <property type="entry name" value="GroEL equatorial domain-like"/>
    <property type="match status" value="1"/>
</dbReference>
<dbReference type="STRING" id="113540.ENSSFOP00015008700"/>
<organism evidence="1 2">
    <name type="scientific">Scleropages formosus</name>
    <name type="common">Asian bonytongue</name>
    <name type="synonym">Osteoglossum formosum</name>
    <dbReference type="NCBI Taxonomy" id="113540"/>
    <lineage>
        <taxon>Eukaryota</taxon>
        <taxon>Metazoa</taxon>
        <taxon>Chordata</taxon>
        <taxon>Craniata</taxon>
        <taxon>Vertebrata</taxon>
        <taxon>Euteleostomi</taxon>
        <taxon>Actinopterygii</taxon>
        <taxon>Neopterygii</taxon>
        <taxon>Teleostei</taxon>
        <taxon>Osteoglossocephala</taxon>
        <taxon>Osteoglossomorpha</taxon>
        <taxon>Osteoglossiformes</taxon>
        <taxon>Osteoglossidae</taxon>
        <taxon>Scleropages</taxon>
    </lineage>
</organism>
<dbReference type="InterPro" id="IPR002423">
    <property type="entry name" value="Cpn60/GroEL/TCP-1"/>
</dbReference>
<gene>
    <name evidence="1" type="ORF">Z043_117498</name>
</gene>
<sequence length="665" mass="72719">MREVQRVGPRTLLQVAEALEAIVCRCVGPHGGQVIFTKDTGEVSISRDGRRVLASLVLDHPVARALLGCLLAHCNTAGDGAKSFVLLLAALLRGTRAACRAQGKAGPHGRLAAQQVSRWLLSFQEEVLDGVMRDHIAPHTTALFSHTSPAESRARVRRLMEGFFCGRVNAAHSKFLAEIASDFCFRWTCKPDGADVLRLVPDRFPELHTAVTGLPIDRSRILQGLVIHRDFAVHCPTDRPLNALAISVPLQTSLPMEADGTLIITSSLQLCSFGSWVADNIERTVTSLKELQVKLLLSSVKQSDLVLYQAKRAGMSVVECVSQEELSLFCLLAGVSPFADLGFWEGVGGKHVAAVTFCQPVVLGAHRYVHVGFPERQGYLPHCLVLCGPVPGLTAQCVSAFGDAFRTLQRTSEPIWLRHRRNSGTQACCLRNVTSSRGEQDNIRNGDRSDFGVQQTDAKELQAASLVSDKGAMRTLSQGQCCNKRTESPDLVSPLNCCMPQDKSCRSQGRAFGRDAEEGLTDNLVRSETSARPGAVLPVGGAFEFLLHHYLWKHSFESSCPETKMSCRLVAEALLNVPRQLYLRHNGHGHFLKVRTNFISCLRHQEVVGSITDGPEALESLACKYQLLASVLQCAGRLLSVDTLIYTTALGLRDKSNRDDEDDET</sequence>
<proteinExistence type="predicted"/>
<dbReference type="InterPro" id="IPR027410">
    <property type="entry name" value="TCP-1-like_intermed_sf"/>
</dbReference>
<dbReference type="Proteomes" id="UP000034805">
    <property type="component" value="Unassembled WGS sequence"/>
</dbReference>
<dbReference type="Gene3D" id="3.30.260.10">
    <property type="entry name" value="TCP-1-like chaperonin intermediate domain"/>
    <property type="match status" value="1"/>
</dbReference>
<dbReference type="InterPro" id="IPR027409">
    <property type="entry name" value="GroEL-like_apical_dom_sf"/>
</dbReference>
<dbReference type="GO" id="GO:0051131">
    <property type="term" value="P:chaperone-mediated protein complex assembly"/>
    <property type="evidence" value="ECO:0007669"/>
    <property type="project" value="InterPro"/>
</dbReference>
<dbReference type="InterPro" id="IPR027413">
    <property type="entry name" value="GROEL-like_equatorial_sf"/>
</dbReference>
<dbReference type="AlphaFoldDB" id="A0A0P7WKC5"/>
<name>A0A0P7WKC5_SCLFO</name>